<feature type="compositionally biased region" description="Acidic residues" evidence="13">
    <location>
        <begin position="73"/>
        <end position="104"/>
    </location>
</feature>
<dbReference type="PROSITE" id="PS51787">
    <property type="entry name" value="LON_N"/>
    <property type="match status" value="1"/>
</dbReference>
<keyword evidence="17" id="KW-1185">Reference proteome</keyword>
<evidence type="ECO:0000256" key="3">
    <source>
        <dbReference type="ARBA" id="ARBA00005293"/>
    </source>
</evidence>
<dbReference type="InterPro" id="IPR003111">
    <property type="entry name" value="Lon_prtase_N"/>
</dbReference>
<feature type="region of interest" description="Disordered" evidence="13">
    <location>
        <begin position="488"/>
        <end position="528"/>
    </location>
</feature>
<evidence type="ECO:0000256" key="1">
    <source>
        <dbReference type="ARBA" id="ARBA00004123"/>
    </source>
</evidence>
<dbReference type="PROSITE" id="PS51788">
    <property type="entry name" value="CULT"/>
    <property type="match status" value="1"/>
</dbReference>
<gene>
    <name evidence="16" type="ORF">HCN44_006449</name>
</gene>
<dbReference type="UniPathway" id="UPA00143"/>
<dbReference type="InterPro" id="IPR015947">
    <property type="entry name" value="PUA-like_sf"/>
</dbReference>
<feature type="region of interest" description="Disordered" evidence="13">
    <location>
        <begin position="70"/>
        <end position="116"/>
    </location>
</feature>
<protein>
    <recommendedName>
        <fullName evidence="4">Protein cereblon</fullName>
    </recommendedName>
    <alternativeName>
        <fullName evidence="10">Protein ohgata</fullName>
    </alternativeName>
</protein>
<dbReference type="CDD" id="cd15777">
    <property type="entry name" value="CRBN_C_like"/>
    <property type="match status" value="1"/>
</dbReference>
<evidence type="ECO:0000256" key="9">
    <source>
        <dbReference type="ARBA" id="ARBA00023242"/>
    </source>
</evidence>
<accession>A0A835CTG6</accession>
<dbReference type="SMART" id="SM00464">
    <property type="entry name" value="LON"/>
    <property type="match status" value="1"/>
</dbReference>
<comment type="subunit">
    <text evidence="12">Likely a component of a DCX (DDB1-CUL4-X-box) protein ligase complex. May interact with pic/DDB1.</text>
</comment>
<comment type="function">
    <text evidence="11">Substrate recognition component of a DCX (DDB1-CUL4-X-box) E3 protein ligase complex that mediates the ubiquitination and subsequent proteasomal degradation of target proteins. Has an essential role in mediating growth by negatively regulating insulin signaling. It also has a role in maintaining presynaptic function in the neuromuscular junction synapses of third-instar larvae.</text>
</comment>
<dbReference type="Pfam" id="PF02190">
    <property type="entry name" value="LON_substr_bdg"/>
    <property type="match status" value="1"/>
</dbReference>
<evidence type="ECO:0000259" key="15">
    <source>
        <dbReference type="PROSITE" id="PS51788"/>
    </source>
</evidence>
<dbReference type="AlphaFoldDB" id="A0A835CTG6"/>
<evidence type="ECO:0000256" key="6">
    <source>
        <dbReference type="ARBA" id="ARBA00022786"/>
    </source>
</evidence>
<dbReference type="InterPro" id="IPR004910">
    <property type="entry name" value="Yippee/Mis18/Cereblon"/>
</dbReference>
<sequence length="528" mass="60674">MEDENPIRLMDAIIIAQGNIPSDDDYNNLEEEEEGEEDDNDNYVTDALSNENDDNGDAIRVINAMIVVHNNVDDEEEREDDNNDEGVDDRDNYVADEDDDDEDNENHPDTNEIDSVEIIPDNTFDMTLSTSHSYLGNDLEVLRGRTLLDNGIYMDLPLLADNTVILFPGQTLPMMVKYDARTIDMIRKCMLKERTFGVASFNYDKGLPIGTTAEIYEYSESQRGEGVKMKAKGRQRFKILKIRAGGGRFSADVKILPEIELGPPFFEDRLKSLDCLRIIPTNDIEAKKQNIVTKRESILTPWPAWVYHNYDARRLVIKIHNYLRFVRSRGSNIPTDPIELSYWVAQNVIVKDETKKKLLKFDCAINRLQKESKILEKLFEKLFVCIKCRSKIGKQCDVFPMNMEGPQSAYCNPHGAIHETVTLYKATNIVLRREPPSIECSWFPGYAWTIACCSTCGDHKGWKFTATESHQRPKYFWGLTRASLVWQNPPRKKKKNNHDDDVDDVDDDDEKEYDSDDSAFDENNTDNN</sequence>
<evidence type="ECO:0000256" key="8">
    <source>
        <dbReference type="ARBA" id="ARBA00022843"/>
    </source>
</evidence>
<dbReference type="GO" id="GO:0005634">
    <property type="term" value="C:nucleus"/>
    <property type="evidence" value="ECO:0007669"/>
    <property type="project" value="UniProtKB-SubCell"/>
</dbReference>
<feature type="domain" description="Lon N-terminal" evidence="14">
    <location>
        <begin position="156"/>
        <end position="379"/>
    </location>
</feature>
<dbReference type="Gene3D" id="2.170.150.20">
    <property type="entry name" value="Peptide methionine sulfoxide reductase"/>
    <property type="match status" value="1"/>
</dbReference>
<dbReference type="SUPFAM" id="SSF88697">
    <property type="entry name" value="PUA domain-like"/>
    <property type="match status" value="1"/>
</dbReference>
<dbReference type="PANTHER" id="PTHR46732">
    <property type="entry name" value="ATP-DEPENDENT PROTEASE LA (LON) DOMAIN PROTEIN"/>
    <property type="match status" value="1"/>
</dbReference>
<dbReference type="Proteomes" id="UP000639338">
    <property type="component" value="Unassembled WGS sequence"/>
</dbReference>
<dbReference type="GO" id="GO:0046872">
    <property type="term" value="F:metal ion binding"/>
    <property type="evidence" value="ECO:0007669"/>
    <property type="project" value="UniProtKB-KW"/>
</dbReference>
<dbReference type="InterPro" id="IPR046336">
    <property type="entry name" value="Lon_prtase_N_sf"/>
</dbReference>
<evidence type="ECO:0000256" key="7">
    <source>
        <dbReference type="ARBA" id="ARBA00022833"/>
    </source>
</evidence>
<comment type="pathway">
    <text evidence="2">Protein modification; protein ubiquitination.</text>
</comment>
<name>A0A835CTG6_APHGI</name>
<dbReference type="GO" id="GO:0016567">
    <property type="term" value="P:protein ubiquitination"/>
    <property type="evidence" value="ECO:0007669"/>
    <property type="project" value="UniProtKB-UniPathway"/>
</dbReference>
<comment type="subcellular location">
    <subcellularLocation>
        <location evidence="1">Nucleus</location>
    </subcellularLocation>
</comment>
<dbReference type="Gene3D" id="2.30.130.40">
    <property type="entry name" value="LON domain-like"/>
    <property type="match status" value="1"/>
</dbReference>
<evidence type="ECO:0000256" key="11">
    <source>
        <dbReference type="ARBA" id="ARBA00046075"/>
    </source>
</evidence>
<dbReference type="FunFam" id="2.170.150.20:FF:000007">
    <property type="entry name" value="Protein cereblon"/>
    <property type="match status" value="1"/>
</dbReference>
<evidence type="ECO:0000256" key="13">
    <source>
        <dbReference type="SAM" id="MobiDB-lite"/>
    </source>
</evidence>
<evidence type="ECO:0000256" key="12">
    <source>
        <dbReference type="ARBA" id="ARBA00046796"/>
    </source>
</evidence>
<keyword evidence="5" id="KW-0479">Metal-binding</keyword>
<reference evidence="16 17" key="1">
    <citation type="submission" date="2020-08" db="EMBL/GenBank/DDBJ databases">
        <title>Aphidius gifuensis genome sequencing and assembly.</title>
        <authorList>
            <person name="Du Z."/>
        </authorList>
    </citation>
    <scope>NUCLEOTIDE SEQUENCE [LARGE SCALE GENOMIC DNA]</scope>
    <source>
        <strain evidence="16">YNYX2018</strain>
        <tissue evidence="16">Adults</tissue>
    </source>
</reference>
<dbReference type="OrthoDB" id="267517at2759"/>
<evidence type="ECO:0000259" key="14">
    <source>
        <dbReference type="PROSITE" id="PS51787"/>
    </source>
</evidence>
<dbReference type="Pfam" id="PF03226">
    <property type="entry name" value="Yippee-Mis18"/>
    <property type="match status" value="1"/>
</dbReference>
<evidence type="ECO:0000256" key="4">
    <source>
        <dbReference type="ARBA" id="ARBA00014394"/>
    </source>
</evidence>
<comment type="similarity">
    <text evidence="3">Belongs to the CRBN family.</text>
</comment>
<feature type="compositionally biased region" description="Acidic residues" evidence="13">
    <location>
        <begin position="22"/>
        <end position="41"/>
    </location>
</feature>
<evidence type="ECO:0000313" key="16">
    <source>
        <dbReference type="EMBL" id="KAF7995342.1"/>
    </source>
</evidence>
<evidence type="ECO:0000256" key="5">
    <source>
        <dbReference type="ARBA" id="ARBA00022723"/>
    </source>
</evidence>
<dbReference type="InterPro" id="IPR034750">
    <property type="entry name" value="CULT"/>
</dbReference>
<keyword evidence="7" id="KW-0862">Zinc</keyword>
<evidence type="ECO:0000256" key="2">
    <source>
        <dbReference type="ARBA" id="ARBA00004906"/>
    </source>
</evidence>
<evidence type="ECO:0000256" key="10">
    <source>
        <dbReference type="ARBA" id="ARBA00030079"/>
    </source>
</evidence>
<evidence type="ECO:0000313" key="17">
    <source>
        <dbReference type="Proteomes" id="UP000639338"/>
    </source>
</evidence>
<organism evidence="16 17">
    <name type="scientific">Aphidius gifuensis</name>
    <name type="common">Parasitoid wasp</name>
    <dbReference type="NCBI Taxonomy" id="684658"/>
    <lineage>
        <taxon>Eukaryota</taxon>
        <taxon>Metazoa</taxon>
        <taxon>Ecdysozoa</taxon>
        <taxon>Arthropoda</taxon>
        <taxon>Hexapoda</taxon>
        <taxon>Insecta</taxon>
        <taxon>Pterygota</taxon>
        <taxon>Neoptera</taxon>
        <taxon>Endopterygota</taxon>
        <taxon>Hymenoptera</taxon>
        <taxon>Apocrita</taxon>
        <taxon>Ichneumonoidea</taxon>
        <taxon>Braconidae</taxon>
        <taxon>Aphidiinae</taxon>
        <taxon>Aphidius</taxon>
    </lineage>
</organism>
<dbReference type="EMBL" id="JACMRX010000002">
    <property type="protein sequence ID" value="KAF7995342.1"/>
    <property type="molecule type" value="Genomic_DNA"/>
</dbReference>
<proteinExistence type="inferred from homology"/>
<keyword evidence="9" id="KW-0539">Nucleus</keyword>
<feature type="domain" description="CULT" evidence="15">
    <location>
        <begin position="380"/>
        <end position="488"/>
    </location>
</feature>
<dbReference type="Gene3D" id="1.20.58.1480">
    <property type="match status" value="1"/>
</dbReference>
<feature type="compositionally biased region" description="Acidic residues" evidence="13">
    <location>
        <begin position="500"/>
        <end position="528"/>
    </location>
</feature>
<comment type="caution">
    <text evidence="16">The sequence shown here is derived from an EMBL/GenBank/DDBJ whole genome shotgun (WGS) entry which is preliminary data.</text>
</comment>
<feature type="region of interest" description="Disordered" evidence="13">
    <location>
        <begin position="19"/>
        <end position="56"/>
    </location>
</feature>
<keyword evidence="6" id="KW-0833">Ubl conjugation pathway</keyword>
<keyword evidence="8" id="KW-0832">Ubl conjugation</keyword>
<dbReference type="PANTHER" id="PTHR46732:SF8">
    <property type="entry name" value="ATP-DEPENDENT PROTEASE LA (LON) DOMAIN PROTEIN"/>
    <property type="match status" value="1"/>
</dbReference>